<dbReference type="VEuPathDB" id="VectorBase:MDOA011086"/>
<dbReference type="PANTHER" id="PTHR20898">
    <property type="entry name" value="DAEDALUS ON 3-RELATED-RELATED"/>
    <property type="match status" value="1"/>
</dbReference>
<organism evidence="1">
    <name type="scientific">Musca domestica</name>
    <name type="common">House fly</name>
    <dbReference type="NCBI Taxonomy" id="7370"/>
    <lineage>
        <taxon>Eukaryota</taxon>
        <taxon>Metazoa</taxon>
        <taxon>Ecdysozoa</taxon>
        <taxon>Arthropoda</taxon>
        <taxon>Hexapoda</taxon>
        <taxon>Insecta</taxon>
        <taxon>Pterygota</taxon>
        <taxon>Neoptera</taxon>
        <taxon>Endopterygota</taxon>
        <taxon>Diptera</taxon>
        <taxon>Brachycera</taxon>
        <taxon>Muscomorpha</taxon>
        <taxon>Muscoidea</taxon>
        <taxon>Muscidae</taxon>
        <taxon>Musca</taxon>
    </lineage>
</organism>
<dbReference type="EnsemblMetazoa" id="MDOA011086-RB">
    <property type="protein sequence ID" value="MDOA011086-PB"/>
    <property type="gene ID" value="MDOA011086"/>
</dbReference>
<dbReference type="Pfam" id="PF06477">
    <property type="entry name" value="DUF1091"/>
    <property type="match status" value="1"/>
</dbReference>
<protein>
    <submittedName>
        <fullName evidence="1">Uncharacterized protein</fullName>
    </submittedName>
</protein>
<reference evidence="1" key="1">
    <citation type="submission" date="2020-05" db="UniProtKB">
        <authorList>
            <consortium name="EnsemblMetazoa"/>
        </authorList>
    </citation>
    <scope>IDENTIFICATION</scope>
    <source>
        <strain evidence="1">Aabys</strain>
    </source>
</reference>
<name>A0A1I8N3C3_MUSDO</name>
<proteinExistence type="predicted"/>
<evidence type="ECO:0000313" key="1">
    <source>
        <dbReference type="EnsemblMetazoa" id="MDOA011086-PB"/>
    </source>
</evidence>
<accession>A0A1I8N3C3</accession>
<sequence length="112" mass="13029">MAGIVPIDLVVEERRKIFEAKRCHHEVSQILSGLGYFRKYLFKHGKSDSPFCLCEKLNLAFYKKASGYRPFLYNITADACAFLANRRRYPVLKVIFDVFLDKSNLNHTCPYC</sequence>
<dbReference type="InterPro" id="IPR010512">
    <property type="entry name" value="DUF1091"/>
</dbReference>
<dbReference type="AlphaFoldDB" id="A0A1I8N3C3"/>
<dbReference type="PANTHER" id="PTHR20898:SF0">
    <property type="entry name" value="DAEDALUS ON 3-RELATED"/>
    <property type="match status" value="1"/>
</dbReference>